<keyword evidence="1" id="KW-1133">Transmembrane helix</keyword>
<name>A0A382YJT3_9ZZZZ</name>
<dbReference type="AlphaFoldDB" id="A0A382YJT3"/>
<protein>
    <submittedName>
        <fullName evidence="2">Uncharacterized protein</fullName>
    </submittedName>
</protein>
<feature type="non-terminal residue" evidence="2">
    <location>
        <position position="109"/>
    </location>
</feature>
<feature type="non-terminal residue" evidence="2">
    <location>
        <position position="1"/>
    </location>
</feature>
<feature type="transmembrane region" description="Helical" evidence="1">
    <location>
        <begin position="85"/>
        <end position="107"/>
    </location>
</feature>
<keyword evidence="1" id="KW-0812">Transmembrane</keyword>
<sequence length="109" mass="12514">VKQHLKQPYCKPNSWSSGFIIVRRANYNPAVYTSPNGPNQVPIAQSLPCNYPESLRRDCRRRVLGMRYVLFHRFSKAKSCRISKFSYLILCGFSYTIIIAIAMIAPIKS</sequence>
<evidence type="ECO:0000256" key="1">
    <source>
        <dbReference type="SAM" id="Phobius"/>
    </source>
</evidence>
<accession>A0A382YJT3</accession>
<dbReference type="EMBL" id="UINC01176277">
    <property type="protein sequence ID" value="SVD83330.1"/>
    <property type="molecule type" value="Genomic_DNA"/>
</dbReference>
<gene>
    <name evidence="2" type="ORF">METZ01_LOCUS436184</name>
</gene>
<evidence type="ECO:0000313" key="2">
    <source>
        <dbReference type="EMBL" id="SVD83330.1"/>
    </source>
</evidence>
<proteinExistence type="predicted"/>
<organism evidence="2">
    <name type="scientific">marine metagenome</name>
    <dbReference type="NCBI Taxonomy" id="408172"/>
    <lineage>
        <taxon>unclassified sequences</taxon>
        <taxon>metagenomes</taxon>
        <taxon>ecological metagenomes</taxon>
    </lineage>
</organism>
<keyword evidence="1" id="KW-0472">Membrane</keyword>
<reference evidence="2" key="1">
    <citation type="submission" date="2018-05" db="EMBL/GenBank/DDBJ databases">
        <authorList>
            <person name="Lanie J.A."/>
            <person name="Ng W.-L."/>
            <person name="Kazmierczak K.M."/>
            <person name="Andrzejewski T.M."/>
            <person name="Davidsen T.M."/>
            <person name="Wayne K.J."/>
            <person name="Tettelin H."/>
            <person name="Glass J.I."/>
            <person name="Rusch D."/>
            <person name="Podicherti R."/>
            <person name="Tsui H.-C.T."/>
            <person name="Winkler M.E."/>
        </authorList>
    </citation>
    <scope>NUCLEOTIDE SEQUENCE</scope>
</reference>